<feature type="domain" description="Transposase-like Mu C-terminal" evidence="1">
    <location>
        <begin position="3"/>
        <end position="46"/>
    </location>
</feature>
<accession>A0A7G5BX36</accession>
<keyword evidence="3" id="KW-1185">Reference proteome</keyword>
<dbReference type="Pfam" id="PF09299">
    <property type="entry name" value="Mu-transpos_C"/>
    <property type="match status" value="1"/>
</dbReference>
<dbReference type="SUPFAM" id="SSF50610">
    <property type="entry name" value="mu transposase, C-terminal domain"/>
    <property type="match status" value="1"/>
</dbReference>
<evidence type="ECO:0000313" key="2">
    <source>
        <dbReference type="EMBL" id="QMV41520.1"/>
    </source>
</evidence>
<proteinExistence type="predicted"/>
<evidence type="ECO:0000259" key="1">
    <source>
        <dbReference type="Pfam" id="PF09299"/>
    </source>
</evidence>
<dbReference type="RefSeq" id="WP_182302876.1">
    <property type="nucleotide sequence ID" value="NZ_CP041969.1"/>
</dbReference>
<dbReference type="InterPro" id="IPR009004">
    <property type="entry name" value="Transposase_Mu_C"/>
</dbReference>
<dbReference type="KEGG" id="cchl:FPL14_10175"/>
<reference evidence="2 3" key="1">
    <citation type="submission" date="2019-07" db="EMBL/GenBank/DDBJ databases">
        <authorList>
            <person name="Kim J.K."/>
            <person name="Cheong H.-M."/>
            <person name="Choi Y."/>
            <person name="Hwang K.J."/>
            <person name="Lee S."/>
            <person name="Choi C."/>
        </authorList>
    </citation>
    <scope>NUCLEOTIDE SEQUENCE [LARGE SCALE GENOMIC DNA]</scope>
    <source>
        <strain evidence="2 3">KS 22</strain>
    </source>
</reference>
<dbReference type="InterPro" id="IPR015378">
    <property type="entry name" value="Transposase-like_Mu_C"/>
</dbReference>
<dbReference type="AlphaFoldDB" id="A0A7G5BX36"/>
<evidence type="ECO:0000313" key="3">
    <source>
        <dbReference type="Proteomes" id="UP000515679"/>
    </source>
</evidence>
<organism evidence="2 3">
    <name type="scientific">Cohnella cholangitidis</name>
    <dbReference type="NCBI Taxonomy" id="2598458"/>
    <lineage>
        <taxon>Bacteria</taxon>
        <taxon>Bacillati</taxon>
        <taxon>Bacillota</taxon>
        <taxon>Bacilli</taxon>
        <taxon>Bacillales</taxon>
        <taxon>Paenibacillaceae</taxon>
        <taxon>Cohnella</taxon>
    </lineage>
</organism>
<dbReference type="EMBL" id="CP041969">
    <property type="protein sequence ID" value="QMV41520.1"/>
    <property type="molecule type" value="Genomic_DNA"/>
</dbReference>
<name>A0A7G5BX36_9BACL</name>
<protein>
    <recommendedName>
        <fullName evidence="1">Transposase-like Mu C-terminal domain-containing protein</fullName>
    </recommendedName>
</protein>
<dbReference type="Proteomes" id="UP000515679">
    <property type="component" value="Chromosome"/>
</dbReference>
<sequence length="173" mass="19722">MDKTGCIQLCSNTYETDSKLARQKVAVRYDPFNLSEIQVWQDEKRYADAVPVELNRKRRGQEEVFDLTSRQLIKFPTDETVTRRSSIPGGFTASLCRKLFCEIFCSHCSSCERIGFPISFRFGPSASRCNSLRTMTSAGSCGFSKASRFWLRSHFASSAGLPRQERHRSARNQ</sequence>
<gene>
    <name evidence="2" type="ORF">FPL14_10175</name>
</gene>